<evidence type="ECO:0000256" key="1">
    <source>
        <dbReference type="ARBA" id="ARBA00004479"/>
    </source>
</evidence>
<evidence type="ECO:0000256" key="5">
    <source>
        <dbReference type="ARBA" id="ARBA00022729"/>
    </source>
</evidence>
<feature type="transmembrane region" description="Helical" evidence="16">
    <location>
        <begin position="676"/>
        <end position="700"/>
    </location>
</feature>
<dbReference type="PROSITE" id="PS50060">
    <property type="entry name" value="MAM_2"/>
    <property type="match status" value="1"/>
</dbReference>
<evidence type="ECO:0000256" key="12">
    <source>
        <dbReference type="ARBA" id="ARBA00023170"/>
    </source>
</evidence>
<feature type="domain" description="Tyrosine-protein phosphatase" evidence="17">
    <location>
        <begin position="1091"/>
        <end position="1353"/>
    </location>
</feature>
<dbReference type="PROSITE" id="PS50055">
    <property type="entry name" value="TYR_PHOSPHATASE_PTP"/>
    <property type="match status" value="2"/>
</dbReference>
<keyword evidence="5" id="KW-0732">Signal</keyword>
<dbReference type="PROSITE" id="PS50853">
    <property type="entry name" value="FN3"/>
    <property type="match status" value="3"/>
</dbReference>
<accession>A0A7N8XB02</accession>
<evidence type="ECO:0000256" key="8">
    <source>
        <dbReference type="ARBA" id="ARBA00022912"/>
    </source>
</evidence>
<dbReference type="InterPro" id="IPR003961">
    <property type="entry name" value="FN3_dom"/>
</dbReference>
<dbReference type="InterPro" id="IPR013783">
    <property type="entry name" value="Ig-like_fold"/>
</dbReference>
<evidence type="ECO:0000256" key="2">
    <source>
        <dbReference type="ARBA" id="ARBA00006396"/>
    </source>
</evidence>
<keyword evidence="6" id="KW-0677">Repeat</keyword>
<evidence type="ECO:0000256" key="4">
    <source>
        <dbReference type="ARBA" id="ARBA00022692"/>
    </source>
</evidence>
<evidence type="ECO:0000256" key="15">
    <source>
        <dbReference type="ARBA" id="ARBA00051722"/>
    </source>
</evidence>
<dbReference type="InterPro" id="IPR057598">
    <property type="entry name" value="Fn3_PTPRU"/>
</dbReference>
<name>A0A7N8XB02_9TELE</name>
<feature type="domain" description="MAM" evidence="19">
    <location>
        <begin position="1"/>
        <end position="116"/>
    </location>
</feature>
<dbReference type="SMART" id="SM00060">
    <property type="entry name" value="FN3"/>
    <property type="match status" value="3"/>
</dbReference>
<protein>
    <recommendedName>
        <fullName evidence="3">protein-tyrosine-phosphatase</fullName>
        <ecNumber evidence="3">3.1.3.48</ecNumber>
    </recommendedName>
</protein>
<keyword evidence="4 16" id="KW-0812">Transmembrane</keyword>
<dbReference type="FunFam" id="3.90.190.10:FF:000005">
    <property type="entry name" value="receptor-type tyrosine-protein phosphatase kappa isoform X1"/>
    <property type="match status" value="1"/>
</dbReference>
<dbReference type="PANTHER" id="PTHR24051:SF11">
    <property type="entry name" value="PROTEIN TYROSINE PHOSPHATASE, RECEPTOR TYPE, M"/>
    <property type="match status" value="1"/>
</dbReference>
<proteinExistence type="inferred from homology"/>
<dbReference type="Proteomes" id="UP000261640">
    <property type="component" value="Unplaced"/>
</dbReference>
<dbReference type="InterPro" id="IPR000242">
    <property type="entry name" value="PTP_cat"/>
</dbReference>
<dbReference type="SMART" id="SM00194">
    <property type="entry name" value="PTPc"/>
    <property type="match status" value="2"/>
</dbReference>
<feature type="domain" description="Fibronectin type-III" evidence="21">
    <location>
        <begin position="216"/>
        <end position="309"/>
    </location>
</feature>
<evidence type="ECO:0000313" key="23">
    <source>
        <dbReference type="Proteomes" id="UP000261640"/>
    </source>
</evidence>
<dbReference type="Gene3D" id="3.90.190.10">
    <property type="entry name" value="Protein tyrosine phosphatase superfamily"/>
    <property type="match status" value="2"/>
</dbReference>
<keyword evidence="7" id="KW-0378">Hydrolase</keyword>
<evidence type="ECO:0000256" key="3">
    <source>
        <dbReference type="ARBA" id="ARBA00013064"/>
    </source>
</evidence>
<dbReference type="GO" id="GO:0004725">
    <property type="term" value="F:protein tyrosine phosphatase activity"/>
    <property type="evidence" value="ECO:0007669"/>
    <property type="project" value="UniProtKB-EC"/>
</dbReference>
<comment type="subcellular location">
    <subcellularLocation>
        <location evidence="1">Membrane</location>
        <topology evidence="1">Single-pass type I membrane protein</topology>
    </subcellularLocation>
</comment>
<dbReference type="FunFam" id="2.60.40.10:FF:000009">
    <property type="entry name" value="receptor-type tyrosine-protein phosphatase U isoform X1"/>
    <property type="match status" value="1"/>
</dbReference>
<feature type="domain" description="Tyrosine specific protein phosphatases" evidence="18">
    <location>
        <begin position="976"/>
        <end position="1050"/>
    </location>
</feature>
<dbReference type="InterPro" id="IPR003599">
    <property type="entry name" value="Ig_sub"/>
</dbReference>
<dbReference type="SUPFAM" id="SSF49265">
    <property type="entry name" value="Fibronectin type III"/>
    <property type="match status" value="2"/>
</dbReference>
<reference evidence="22" key="1">
    <citation type="submission" date="2025-08" db="UniProtKB">
        <authorList>
            <consortium name="Ensembl"/>
        </authorList>
    </citation>
    <scope>IDENTIFICATION</scope>
</reference>
<dbReference type="CDD" id="cd14635">
    <property type="entry name" value="R-PTPc-M-2"/>
    <property type="match status" value="1"/>
</dbReference>
<organism evidence="22 23">
    <name type="scientific">Mastacembelus armatus</name>
    <name type="common">zig-zag eel</name>
    <dbReference type="NCBI Taxonomy" id="205130"/>
    <lineage>
        <taxon>Eukaryota</taxon>
        <taxon>Metazoa</taxon>
        <taxon>Chordata</taxon>
        <taxon>Craniata</taxon>
        <taxon>Vertebrata</taxon>
        <taxon>Euteleostomi</taxon>
        <taxon>Actinopterygii</taxon>
        <taxon>Neopterygii</taxon>
        <taxon>Teleostei</taxon>
        <taxon>Neoteleostei</taxon>
        <taxon>Acanthomorphata</taxon>
        <taxon>Anabantaria</taxon>
        <taxon>Synbranchiformes</taxon>
        <taxon>Mastacembelidae</taxon>
        <taxon>Mastacembelus</taxon>
    </lineage>
</organism>
<evidence type="ECO:0000256" key="6">
    <source>
        <dbReference type="ARBA" id="ARBA00022737"/>
    </source>
</evidence>
<reference evidence="22" key="2">
    <citation type="submission" date="2025-09" db="UniProtKB">
        <authorList>
            <consortium name="Ensembl"/>
        </authorList>
    </citation>
    <scope>IDENTIFICATION</scope>
</reference>
<feature type="domain" description="Ig-like" evidence="20">
    <location>
        <begin position="118"/>
        <end position="209"/>
    </location>
</feature>
<keyword evidence="12" id="KW-0675">Receptor</keyword>
<dbReference type="SUPFAM" id="SSF49899">
    <property type="entry name" value="Concanavalin A-like lectins/glucanases"/>
    <property type="match status" value="1"/>
</dbReference>
<dbReference type="InterPro" id="IPR003595">
    <property type="entry name" value="Tyr_Pase_cat"/>
</dbReference>
<dbReference type="PROSITE" id="PS50835">
    <property type="entry name" value="IG_LIKE"/>
    <property type="match status" value="1"/>
</dbReference>
<evidence type="ECO:0000313" key="22">
    <source>
        <dbReference type="Ensembl" id="ENSMAMP00000047721.1"/>
    </source>
</evidence>
<dbReference type="InterPro" id="IPR007110">
    <property type="entry name" value="Ig-like_dom"/>
</dbReference>
<dbReference type="Pfam" id="PF23144">
    <property type="entry name" value="Fn3_PTPRU"/>
    <property type="match status" value="1"/>
</dbReference>
<evidence type="ECO:0000256" key="14">
    <source>
        <dbReference type="ARBA" id="ARBA00023319"/>
    </source>
</evidence>
<evidence type="ECO:0000256" key="7">
    <source>
        <dbReference type="ARBA" id="ARBA00022801"/>
    </source>
</evidence>
<feature type="domain" description="Fibronectin type-III" evidence="21">
    <location>
        <begin position="314"/>
        <end position="412"/>
    </location>
</feature>
<evidence type="ECO:0000256" key="11">
    <source>
        <dbReference type="ARBA" id="ARBA00023157"/>
    </source>
</evidence>
<dbReference type="CDD" id="cd00096">
    <property type="entry name" value="Ig"/>
    <property type="match status" value="1"/>
</dbReference>
<feature type="domain" description="Fibronectin type-III" evidence="21">
    <location>
        <begin position="413"/>
        <end position="519"/>
    </location>
</feature>
<keyword evidence="23" id="KW-1185">Reference proteome</keyword>
<dbReference type="FunFam" id="2.60.40.10:FF:000152">
    <property type="entry name" value="receptor-type tyrosine-protein phosphatase T isoform X1"/>
    <property type="match status" value="1"/>
</dbReference>
<dbReference type="Ensembl" id="ENSMAMT00000065967.1">
    <property type="protein sequence ID" value="ENSMAMP00000047721.1"/>
    <property type="gene ID" value="ENSMAMG00000006328.2"/>
</dbReference>
<keyword evidence="13" id="KW-0325">Glycoprotein</keyword>
<evidence type="ECO:0000259" key="20">
    <source>
        <dbReference type="PROSITE" id="PS50835"/>
    </source>
</evidence>
<dbReference type="Gene3D" id="2.60.120.200">
    <property type="match status" value="1"/>
</dbReference>
<dbReference type="CDD" id="cd06263">
    <property type="entry name" value="MAM"/>
    <property type="match status" value="1"/>
</dbReference>
<keyword evidence="14" id="KW-0393">Immunoglobulin domain</keyword>
<dbReference type="PRINTS" id="PR00700">
    <property type="entry name" value="PRTYPHPHTASE"/>
</dbReference>
<feature type="domain" description="Tyrosine specific protein phosphatases" evidence="18">
    <location>
        <begin position="1267"/>
        <end position="1344"/>
    </location>
</feature>
<dbReference type="Pfam" id="PF00102">
    <property type="entry name" value="Y_phosphatase"/>
    <property type="match status" value="2"/>
</dbReference>
<keyword evidence="11" id="KW-1015">Disulfide bond</keyword>
<dbReference type="InterPro" id="IPR036116">
    <property type="entry name" value="FN3_sf"/>
</dbReference>
<sequence>MMVNTSGRFAGQKALLLTPQLKENDTHCVIFHYYIGGRDSSHPGHLNVYIKENNSPMGMPVWNVSGPATRSWAQVELAVSTYWPNFYQIVFEAVTSGQRGLLAIKDVVVQGHQCMNTPHFLTIKGVEVNAGQTASFHCTVNGRKRDNFRLWLQGIGGREAPMKATKPWNNRRFIGTFDVENTTKGDSGRYRCIVHSDKGVGVSNYGELTIKQPPVPIAPPQLTAVGATYLWIQLNANSINGDGPIIDREVEYRTVSGTMYDLQPVDKTTHKIGHLDPDTEYEISVLLTRPLEGGTGAPGPPLRARTKCAEPMHGPRRLEMVDIQSKQVTVRWEPLGYNVTRCHSYNLTVQYRSRVAGKEETREEVCYDTQSHDPQHTIHNLTPFTNLSVKLVLRNPEGVKESTELEVQTDEDVPGAVPLESIQGSAYEEKIILKWREPAQTYGIITQYEISYKAVSSFDPELDLSNQSGKVVKLGNETAHMFTGLYPGSTYSFTLRASTAKGYGPPVITQFTTKISAPSMPAYDQETSLNQTDSTVTVLLKPAQSRGAPVSAYQVVVEEERPRRARGTAEILRCYPVPIHFQNATLLNSQYYFTAQFPAAGIHSPQPFTVGDNKTYNGYWNAPLLPQKSYSIYYQAVSTANGETKIDCVRVATKGAATHKPDAVEPEKQTDHTVKIAGVIAGILLFCCLHLIVLLFFFPFKRKLAKKRKETLNSTRQEMTVMVNSMDKSYTEQGTNCDEALSFMDTHNHTLNTRSECHTVLPVKSKLVREPVDVPYQTGQLHPAIRVADLLQHITQMKCAEGYGFKEEYESFFEGQSAPWDSAKKDENRMKNRYGNIIAYDHSRVRLQALEGEQSSDYINANYVDVSTHTSQHHQHKGPMQETVFDFWRMVWQENTAAIVMVTNLVEVGRVKCCKYWPDDTEIYRDIKVTLIETELLSEYVIRTFAVEKRGAHEIREIRQFHFTGWPDHGVPYHATGLLGFIRRVKSKTLTNAGPMVVHCSAGAGRTGCFIVIDIMLDMAEREGVVDIYNCVRELRSRRVNMVQTEEQYVFIHDAILEACLCGDTTIPASQLRSVYYDMNRLDPQTNSSPIKEEFRTLNMVTPTLRVEDCSIALLPRNHEKNRCMDVLPPDRCLPFLITIDGESSNYINAALMDSYKQPSAFIVTQHPLPNTVKDFWRLVLDYHCTSIVMLNDVDPAQLCPQYWPENGVHRHGPIQVEFVSADLEEDIISRIFRIYNAARPQDGYRMVQQFQFLGWPMYRDTPMSKRSFLKLIRQVDKWQEEYDGGEGRTVVHCLNGGGRSGTFCAISIVCEMLQHQRSVDVFHAVKTLRNNKPNMVDLLDQYKFCYEVALEYLNSG</sequence>
<dbReference type="FunFam" id="2.60.40.10:FF:000019">
    <property type="entry name" value="receptor-type tyrosine-protein phosphatase kappa isoform X2"/>
    <property type="match status" value="1"/>
</dbReference>
<dbReference type="SUPFAM" id="SSF52799">
    <property type="entry name" value="(Phosphotyrosine protein) phosphatases II"/>
    <property type="match status" value="2"/>
</dbReference>
<comment type="catalytic activity">
    <reaction evidence="15">
        <text>O-phospho-L-tyrosyl-[protein] + H2O = L-tyrosyl-[protein] + phosphate</text>
        <dbReference type="Rhea" id="RHEA:10684"/>
        <dbReference type="Rhea" id="RHEA-COMP:10136"/>
        <dbReference type="Rhea" id="RHEA-COMP:20101"/>
        <dbReference type="ChEBI" id="CHEBI:15377"/>
        <dbReference type="ChEBI" id="CHEBI:43474"/>
        <dbReference type="ChEBI" id="CHEBI:46858"/>
        <dbReference type="ChEBI" id="CHEBI:61978"/>
        <dbReference type="EC" id="3.1.3.48"/>
    </reaction>
</comment>
<dbReference type="FunFam" id="3.90.190.10:FF:000003">
    <property type="entry name" value="receptor-type tyrosine-protein phosphatase kappa isoform X1"/>
    <property type="match status" value="1"/>
</dbReference>
<dbReference type="SMART" id="SM00404">
    <property type="entry name" value="PTPc_motif"/>
    <property type="match status" value="2"/>
</dbReference>
<dbReference type="EC" id="3.1.3.48" evidence="3"/>
<dbReference type="InterPro" id="IPR013151">
    <property type="entry name" value="Immunoglobulin_dom"/>
</dbReference>
<dbReference type="InterPro" id="IPR036179">
    <property type="entry name" value="Ig-like_dom_sf"/>
</dbReference>
<dbReference type="GeneTree" id="ENSGT00940000155020"/>
<dbReference type="PROSITE" id="PS50056">
    <property type="entry name" value="TYR_PHOSPHATASE_2"/>
    <property type="match status" value="2"/>
</dbReference>
<dbReference type="PROSITE" id="PS00383">
    <property type="entry name" value="TYR_PHOSPHATASE_1"/>
    <property type="match status" value="2"/>
</dbReference>
<dbReference type="PANTHER" id="PTHR24051">
    <property type="entry name" value="SUSHI DOMAIN-CONTAINING PROTEIN 1"/>
    <property type="match status" value="1"/>
</dbReference>
<evidence type="ECO:0000256" key="9">
    <source>
        <dbReference type="ARBA" id="ARBA00022989"/>
    </source>
</evidence>
<keyword evidence="10 16" id="KW-0472">Membrane</keyword>
<dbReference type="SMART" id="SM00409">
    <property type="entry name" value="IG"/>
    <property type="match status" value="1"/>
</dbReference>
<keyword evidence="8" id="KW-0904">Protein phosphatase</keyword>
<keyword evidence="9 16" id="KW-1133">Transmembrane helix</keyword>
<dbReference type="InterPro" id="IPR029021">
    <property type="entry name" value="Prot-tyrosine_phosphatase-like"/>
</dbReference>
<evidence type="ECO:0000259" key="19">
    <source>
        <dbReference type="PROSITE" id="PS50060"/>
    </source>
</evidence>
<dbReference type="SMART" id="SM00137">
    <property type="entry name" value="MAM"/>
    <property type="match status" value="1"/>
</dbReference>
<dbReference type="Pfam" id="PF00629">
    <property type="entry name" value="MAM"/>
    <property type="match status" value="1"/>
</dbReference>
<dbReference type="SUPFAM" id="SSF48726">
    <property type="entry name" value="Immunoglobulin"/>
    <property type="match status" value="1"/>
</dbReference>
<evidence type="ECO:0000256" key="10">
    <source>
        <dbReference type="ARBA" id="ARBA00023136"/>
    </source>
</evidence>
<feature type="domain" description="Tyrosine-protein phosphatase" evidence="17">
    <location>
        <begin position="805"/>
        <end position="1059"/>
    </location>
</feature>
<evidence type="ECO:0000256" key="13">
    <source>
        <dbReference type="ARBA" id="ARBA00023180"/>
    </source>
</evidence>
<dbReference type="Pfam" id="PF00041">
    <property type="entry name" value="fn3"/>
    <property type="match status" value="1"/>
</dbReference>
<comment type="similarity">
    <text evidence="2">Belongs to the protein-tyrosine phosphatase family. Receptor class 2B subfamily.</text>
</comment>
<evidence type="ECO:0000259" key="17">
    <source>
        <dbReference type="PROSITE" id="PS50055"/>
    </source>
</evidence>
<dbReference type="GO" id="GO:0016020">
    <property type="term" value="C:membrane"/>
    <property type="evidence" value="ECO:0007669"/>
    <property type="project" value="UniProtKB-SubCell"/>
</dbReference>
<evidence type="ECO:0000259" key="21">
    <source>
        <dbReference type="PROSITE" id="PS50853"/>
    </source>
</evidence>
<dbReference type="InterPro" id="IPR000387">
    <property type="entry name" value="Tyr_Pase_dom"/>
</dbReference>
<dbReference type="Pfam" id="PF00047">
    <property type="entry name" value="ig"/>
    <property type="match status" value="1"/>
</dbReference>
<dbReference type="PRINTS" id="PR00020">
    <property type="entry name" value="MAMDOMAIN"/>
</dbReference>
<dbReference type="InterPro" id="IPR051622">
    <property type="entry name" value="R-tyr_protein_phosphatases"/>
</dbReference>
<dbReference type="Gene3D" id="2.60.40.10">
    <property type="entry name" value="Immunoglobulins"/>
    <property type="match status" value="4"/>
</dbReference>
<dbReference type="InterPro" id="IPR016130">
    <property type="entry name" value="Tyr_Pase_AS"/>
</dbReference>
<dbReference type="InterPro" id="IPR000998">
    <property type="entry name" value="MAM_dom"/>
</dbReference>
<evidence type="ECO:0000256" key="16">
    <source>
        <dbReference type="SAM" id="Phobius"/>
    </source>
</evidence>
<evidence type="ECO:0000259" key="18">
    <source>
        <dbReference type="PROSITE" id="PS50056"/>
    </source>
</evidence>
<dbReference type="InterPro" id="IPR013320">
    <property type="entry name" value="ConA-like_dom_sf"/>
</dbReference>
<dbReference type="CDD" id="cd00063">
    <property type="entry name" value="FN3"/>
    <property type="match status" value="3"/>
</dbReference>